<dbReference type="EMBL" id="CACVKT020001809">
    <property type="protein sequence ID" value="CAC5371784.1"/>
    <property type="molecule type" value="Genomic_DNA"/>
</dbReference>
<proteinExistence type="predicted"/>
<dbReference type="AlphaFoldDB" id="A0A6J8APZ7"/>
<protein>
    <submittedName>
        <fullName evidence="2">Uncharacterized protein</fullName>
    </submittedName>
</protein>
<dbReference type="Proteomes" id="UP000507470">
    <property type="component" value="Unassembled WGS sequence"/>
</dbReference>
<evidence type="ECO:0000256" key="1">
    <source>
        <dbReference type="SAM" id="Phobius"/>
    </source>
</evidence>
<keyword evidence="1" id="KW-0812">Transmembrane</keyword>
<accession>A0A6J8APZ7</accession>
<organism evidence="2 3">
    <name type="scientific">Mytilus coruscus</name>
    <name type="common">Sea mussel</name>
    <dbReference type="NCBI Taxonomy" id="42192"/>
    <lineage>
        <taxon>Eukaryota</taxon>
        <taxon>Metazoa</taxon>
        <taxon>Spiralia</taxon>
        <taxon>Lophotrochozoa</taxon>
        <taxon>Mollusca</taxon>
        <taxon>Bivalvia</taxon>
        <taxon>Autobranchia</taxon>
        <taxon>Pteriomorphia</taxon>
        <taxon>Mytilida</taxon>
        <taxon>Mytiloidea</taxon>
        <taxon>Mytilidae</taxon>
        <taxon>Mytilinae</taxon>
        <taxon>Mytilus</taxon>
    </lineage>
</organism>
<keyword evidence="1" id="KW-0472">Membrane</keyword>
<evidence type="ECO:0000313" key="3">
    <source>
        <dbReference type="Proteomes" id="UP000507470"/>
    </source>
</evidence>
<reference evidence="2 3" key="1">
    <citation type="submission" date="2020-06" db="EMBL/GenBank/DDBJ databases">
        <authorList>
            <person name="Li R."/>
            <person name="Bekaert M."/>
        </authorList>
    </citation>
    <scope>NUCLEOTIDE SEQUENCE [LARGE SCALE GENOMIC DNA]</scope>
    <source>
        <strain evidence="3">wild</strain>
    </source>
</reference>
<sequence>MEKFSNFRITGCKRSNFGDISVFMQVYSRICILKNYGLWYNQYTNSLHFDGSFSWSLSCNGVGTMFDEKILTVNVSNFVYMPTRRTTKLLESNNGSYRMHFNIEHVYPKPTCRITTGKICSKHNRSFNYAVRQLKECQSEKQSHGSQVTDMVFVAISALLFVLLLVYTIHAICKRKKLYDNNTNYRAVSLDTETNDVAFHIQRSLT</sequence>
<keyword evidence="1" id="KW-1133">Transmembrane helix</keyword>
<keyword evidence="3" id="KW-1185">Reference proteome</keyword>
<name>A0A6J8APZ7_MYTCO</name>
<evidence type="ECO:0000313" key="2">
    <source>
        <dbReference type="EMBL" id="CAC5371784.1"/>
    </source>
</evidence>
<feature type="transmembrane region" description="Helical" evidence="1">
    <location>
        <begin position="151"/>
        <end position="169"/>
    </location>
</feature>
<gene>
    <name evidence="2" type="ORF">MCOR_10116</name>
</gene>